<gene>
    <name evidence="1" type="ORF">F5144DRAFT_599020</name>
</gene>
<sequence>MPASPLIFANLSEFDHASSVDSEDDLSFSQAATPDGNDGTDDTRKQGLDKPATRIKMVVDHHLTDRAARSRWNATTHVLTAGNRADWFGGSANITQPERPPAAASSSTKTFPASIKPLCSPAGAIVDIVFVHGRTGDREKTWTASDASEPWPKNIPI</sequence>
<reference evidence="1 2" key="1">
    <citation type="journal article" date="2021" name="Nat. Commun.">
        <title>Genetic determinants of endophytism in the Arabidopsis root mycobiome.</title>
        <authorList>
            <person name="Mesny F."/>
            <person name="Miyauchi S."/>
            <person name="Thiergart T."/>
            <person name="Pickel B."/>
            <person name="Atanasova L."/>
            <person name="Karlsson M."/>
            <person name="Huettel B."/>
            <person name="Barry K.W."/>
            <person name="Haridas S."/>
            <person name="Chen C."/>
            <person name="Bauer D."/>
            <person name="Andreopoulos W."/>
            <person name="Pangilinan J."/>
            <person name="LaButti K."/>
            <person name="Riley R."/>
            <person name="Lipzen A."/>
            <person name="Clum A."/>
            <person name="Drula E."/>
            <person name="Henrissat B."/>
            <person name="Kohler A."/>
            <person name="Grigoriev I.V."/>
            <person name="Martin F.M."/>
            <person name="Hacquard S."/>
        </authorList>
    </citation>
    <scope>NUCLEOTIDE SEQUENCE [LARGE SCALE GENOMIC DNA]</scope>
    <source>
        <strain evidence="1 2">MPI-SDFR-AT-0079</strain>
    </source>
</reference>
<proteinExistence type="predicted"/>
<evidence type="ECO:0000313" key="2">
    <source>
        <dbReference type="Proteomes" id="UP000724584"/>
    </source>
</evidence>
<protein>
    <submittedName>
        <fullName evidence="1">Uncharacterized protein</fullName>
    </submittedName>
</protein>
<organism evidence="1 2">
    <name type="scientific">Chaetomium tenue</name>
    <dbReference type="NCBI Taxonomy" id="1854479"/>
    <lineage>
        <taxon>Eukaryota</taxon>
        <taxon>Fungi</taxon>
        <taxon>Dikarya</taxon>
        <taxon>Ascomycota</taxon>
        <taxon>Pezizomycotina</taxon>
        <taxon>Sordariomycetes</taxon>
        <taxon>Sordariomycetidae</taxon>
        <taxon>Sordariales</taxon>
        <taxon>Chaetomiaceae</taxon>
        <taxon>Chaetomium</taxon>
    </lineage>
</organism>
<comment type="caution">
    <text evidence="1">The sequence shown here is derived from an EMBL/GenBank/DDBJ whole genome shotgun (WGS) entry which is preliminary data.</text>
</comment>
<keyword evidence="2" id="KW-1185">Reference proteome</keyword>
<dbReference type="Proteomes" id="UP000724584">
    <property type="component" value="Unassembled WGS sequence"/>
</dbReference>
<accession>A0ACB7PFG1</accession>
<dbReference type="EMBL" id="JAGIZQ010000002">
    <property type="protein sequence ID" value="KAH6640317.1"/>
    <property type="molecule type" value="Genomic_DNA"/>
</dbReference>
<name>A0ACB7PFG1_9PEZI</name>
<evidence type="ECO:0000313" key="1">
    <source>
        <dbReference type="EMBL" id="KAH6640317.1"/>
    </source>
</evidence>